<dbReference type="PANTHER" id="PTHR22941">
    <property type="entry name" value="SERPENTINE RECEPTOR"/>
    <property type="match status" value="1"/>
</dbReference>
<accession>A0A1I7YK31</accession>
<feature type="transmembrane region" description="Helical" evidence="1">
    <location>
        <begin position="269"/>
        <end position="295"/>
    </location>
</feature>
<reference evidence="3" key="1">
    <citation type="submission" date="2016-11" db="UniProtKB">
        <authorList>
            <consortium name="WormBaseParasite"/>
        </authorList>
    </citation>
    <scope>IDENTIFICATION</scope>
</reference>
<feature type="transmembrane region" description="Helical" evidence="1">
    <location>
        <begin position="92"/>
        <end position="114"/>
    </location>
</feature>
<sequence>MVSKDFLESVFDRALDVTAVISLTVEPLTIIIMLLYTPKRIRRYSFFLINITLWCFLANLVFSIFHPMPMMPLVCFKLNGILHELFTFDHEYIGHILLFTILLFAMNATCGIFISFQFRYMSLAQFETIRNIRTIWGYIYCVFLHLTVCGLTITLYQRFIISNADYGIDPTTVDSTSMFCFQPSGVNKILPIGAFFAYFMIVVIGVVILGVLCSCKIQCKNGVFSPKTMQLQKRLLWNLLVLCTIPFCLAGIPFLIVSATVYFNHFTHARLICTIAMIPIVNHGALTCMAIIVMFKDYRQAVCRLVSRALGRK</sequence>
<evidence type="ECO:0000313" key="2">
    <source>
        <dbReference type="Proteomes" id="UP000095287"/>
    </source>
</evidence>
<feature type="transmembrane region" description="Helical" evidence="1">
    <location>
        <begin position="235"/>
        <end position="263"/>
    </location>
</feature>
<proteinExistence type="predicted"/>
<feature type="transmembrane region" description="Helical" evidence="1">
    <location>
        <begin position="20"/>
        <end position="37"/>
    </location>
</feature>
<keyword evidence="2" id="KW-1185">Reference proteome</keyword>
<feature type="transmembrane region" description="Helical" evidence="1">
    <location>
        <begin position="192"/>
        <end position="214"/>
    </location>
</feature>
<evidence type="ECO:0000256" key="1">
    <source>
        <dbReference type="SAM" id="Phobius"/>
    </source>
</evidence>
<evidence type="ECO:0000313" key="3">
    <source>
        <dbReference type="WBParaSite" id="L893_g1713.t1"/>
    </source>
</evidence>
<keyword evidence="1" id="KW-1133">Transmembrane helix</keyword>
<feature type="transmembrane region" description="Helical" evidence="1">
    <location>
        <begin position="135"/>
        <end position="156"/>
    </location>
</feature>
<protein>
    <submittedName>
        <fullName evidence="3">G_PROTEIN_RECEP_F1_2 domain-containing protein</fullName>
    </submittedName>
</protein>
<dbReference type="Proteomes" id="UP000095287">
    <property type="component" value="Unplaced"/>
</dbReference>
<dbReference type="WBParaSite" id="L893_g1713.t1">
    <property type="protein sequence ID" value="L893_g1713.t1"/>
    <property type="gene ID" value="L893_g1713"/>
</dbReference>
<feature type="transmembrane region" description="Helical" evidence="1">
    <location>
        <begin position="44"/>
        <end position="65"/>
    </location>
</feature>
<keyword evidence="1" id="KW-0472">Membrane</keyword>
<dbReference type="AlphaFoldDB" id="A0A1I7YK31"/>
<dbReference type="Pfam" id="PF10318">
    <property type="entry name" value="7TM_GPCR_Srh"/>
    <property type="match status" value="1"/>
</dbReference>
<dbReference type="InterPro" id="IPR053220">
    <property type="entry name" value="Nematode_rcpt-like_serp_H"/>
</dbReference>
<organism evidence="2 3">
    <name type="scientific">Steinernema glaseri</name>
    <dbReference type="NCBI Taxonomy" id="37863"/>
    <lineage>
        <taxon>Eukaryota</taxon>
        <taxon>Metazoa</taxon>
        <taxon>Ecdysozoa</taxon>
        <taxon>Nematoda</taxon>
        <taxon>Chromadorea</taxon>
        <taxon>Rhabditida</taxon>
        <taxon>Tylenchina</taxon>
        <taxon>Panagrolaimomorpha</taxon>
        <taxon>Strongyloidoidea</taxon>
        <taxon>Steinernematidae</taxon>
        <taxon>Steinernema</taxon>
    </lineage>
</organism>
<dbReference type="InterPro" id="IPR019422">
    <property type="entry name" value="7TM_GPCR_serpentine_rcpt_Srh"/>
</dbReference>
<name>A0A1I7YK31_9BILA</name>
<keyword evidence="1" id="KW-0812">Transmembrane</keyword>